<feature type="region of interest" description="Disordered" evidence="2">
    <location>
        <begin position="55"/>
        <end position="147"/>
    </location>
</feature>
<organism evidence="3 4">
    <name type="scientific">Cryptolaemus montrouzieri</name>
    <dbReference type="NCBI Taxonomy" id="559131"/>
    <lineage>
        <taxon>Eukaryota</taxon>
        <taxon>Metazoa</taxon>
        <taxon>Ecdysozoa</taxon>
        <taxon>Arthropoda</taxon>
        <taxon>Hexapoda</taxon>
        <taxon>Insecta</taxon>
        <taxon>Pterygota</taxon>
        <taxon>Neoptera</taxon>
        <taxon>Endopterygota</taxon>
        <taxon>Coleoptera</taxon>
        <taxon>Polyphaga</taxon>
        <taxon>Cucujiformia</taxon>
        <taxon>Coccinelloidea</taxon>
        <taxon>Coccinellidae</taxon>
        <taxon>Scymninae</taxon>
        <taxon>Scymnini</taxon>
        <taxon>Cryptolaemus</taxon>
    </lineage>
</organism>
<evidence type="ECO:0000256" key="2">
    <source>
        <dbReference type="SAM" id="MobiDB-lite"/>
    </source>
</evidence>
<evidence type="ECO:0000313" key="3">
    <source>
        <dbReference type="EMBL" id="KAL3283330.1"/>
    </source>
</evidence>
<feature type="compositionally biased region" description="Acidic residues" evidence="2">
    <location>
        <begin position="121"/>
        <end position="143"/>
    </location>
</feature>
<protein>
    <submittedName>
        <fullName evidence="3">Uncharacterized protein</fullName>
    </submittedName>
</protein>
<dbReference type="Proteomes" id="UP001516400">
    <property type="component" value="Unassembled WGS sequence"/>
</dbReference>
<feature type="region of interest" description="Disordered" evidence="2">
    <location>
        <begin position="165"/>
        <end position="192"/>
    </location>
</feature>
<name>A0ABD2NXH3_9CUCU</name>
<sequence length="446" mass="50242">MDKGISGFRTAGIWPFEPNKFSENDFGPNEPSDSTAIEIPIDLNETKVNIETPVDLIPGSSETNQGLDVPIETLVPVPISKTNQTNKSQKTGEKKSEEIKKENNGKKNAERVEKPSVLQFDDSESESCDESQLCDDDELDDTDADRSHDLDVCIVCEDLEVKTEQNPEEIKEVEVDEPQTNLVEESNVQDAPSLEEQLAAVQKQLRDLAQLPSSVQETLFVLTKQLADIVGEQTSTAEVNEEEIIPYNTLDDENQTEQVDQGENYDEPIEDLSETAMMEDSQSEVLSDICEEQEVPDADEEENKDDLLKNTEEELLENIDDSRKQLENEQLLQEEEQKLKKPIVRPIILPGGRKWVDPEDTQSKAKNPKISDDKINNMIETFSEVIVGKTKGINFLKYTPPPKNLDYLQRSEVYRLVHGMEPPVKGISIRSEKILAEQDYYTAGGN</sequence>
<keyword evidence="1" id="KW-0175">Coiled coil</keyword>
<reference evidence="3 4" key="1">
    <citation type="journal article" date="2021" name="BMC Biol.">
        <title>Horizontally acquired antibacterial genes associated with adaptive radiation of ladybird beetles.</title>
        <authorList>
            <person name="Li H.S."/>
            <person name="Tang X.F."/>
            <person name="Huang Y.H."/>
            <person name="Xu Z.Y."/>
            <person name="Chen M.L."/>
            <person name="Du X.Y."/>
            <person name="Qiu B.Y."/>
            <person name="Chen P.T."/>
            <person name="Zhang W."/>
            <person name="Slipinski A."/>
            <person name="Escalona H.E."/>
            <person name="Waterhouse R.M."/>
            <person name="Zwick A."/>
            <person name="Pang H."/>
        </authorList>
    </citation>
    <scope>NUCLEOTIDE SEQUENCE [LARGE SCALE GENOMIC DNA]</scope>
    <source>
        <strain evidence="3">SYSU2018</strain>
    </source>
</reference>
<feature type="compositionally biased region" description="Polar residues" evidence="2">
    <location>
        <begin position="80"/>
        <end position="89"/>
    </location>
</feature>
<feature type="compositionally biased region" description="Polar residues" evidence="2">
    <location>
        <begin position="178"/>
        <end position="190"/>
    </location>
</feature>
<comment type="caution">
    <text evidence="3">The sequence shown here is derived from an EMBL/GenBank/DDBJ whole genome shotgun (WGS) entry which is preliminary data.</text>
</comment>
<feature type="region of interest" description="Disordered" evidence="2">
    <location>
        <begin position="1"/>
        <end position="35"/>
    </location>
</feature>
<evidence type="ECO:0000256" key="1">
    <source>
        <dbReference type="SAM" id="Coils"/>
    </source>
</evidence>
<feature type="coiled-coil region" evidence="1">
    <location>
        <begin position="298"/>
        <end position="336"/>
    </location>
</feature>
<proteinExistence type="predicted"/>
<dbReference type="AlphaFoldDB" id="A0ABD2NXH3"/>
<gene>
    <name evidence="3" type="ORF">HHI36_006478</name>
</gene>
<dbReference type="EMBL" id="JABFTP020000144">
    <property type="protein sequence ID" value="KAL3283330.1"/>
    <property type="molecule type" value="Genomic_DNA"/>
</dbReference>
<keyword evidence="4" id="KW-1185">Reference proteome</keyword>
<accession>A0ABD2NXH3</accession>
<feature type="compositionally biased region" description="Basic and acidic residues" evidence="2">
    <location>
        <begin position="90"/>
        <end position="114"/>
    </location>
</feature>
<evidence type="ECO:0000313" key="4">
    <source>
        <dbReference type="Proteomes" id="UP001516400"/>
    </source>
</evidence>